<protein>
    <submittedName>
        <fullName evidence="5">Uncharacterized protein</fullName>
    </submittedName>
</protein>
<comment type="subcellular location">
    <subcellularLocation>
        <location evidence="1">Membrane</location>
        <topology evidence="1">Multi-pass membrane protein</topology>
    </subcellularLocation>
</comment>
<keyword evidence="4" id="KW-0472">Membrane</keyword>
<dbReference type="OrthoDB" id="1555129at2759"/>
<dbReference type="InterPro" id="IPR016688">
    <property type="entry name" value="MscS-like_plants/fungi"/>
</dbReference>
<dbReference type="PANTHER" id="PTHR31618:SF1">
    <property type="entry name" value="EF-HAND DOMAIN-CONTAINING PROTEIN"/>
    <property type="match status" value="1"/>
</dbReference>
<dbReference type="Proteomes" id="UP000428333">
    <property type="component" value="Linkage Group LG12"/>
</dbReference>
<organism evidence="5 6">
    <name type="scientific">Rhododendron williamsianum</name>
    <dbReference type="NCBI Taxonomy" id="262921"/>
    <lineage>
        <taxon>Eukaryota</taxon>
        <taxon>Viridiplantae</taxon>
        <taxon>Streptophyta</taxon>
        <taxon>Embryophyta</taxon>
        <taxon>Tracheophyta</taxon>
        <taxon>Spermatophyta</taxon>
        <taxon>Magnoliopsida</taxon>
        <taxon>eudicotyledons</taxon>
        <taxon>Gunneridae</taxon>
        <taxon>Pentapetalae</taxon>
        <taxon>asterids</taxon>
        <taxon>Ericales</taxon>
        <taxon>Ericaceae</taxon>
        <taxon>Ericoideae</taxon>
        <taxon>Rhodoreae</taxon>
        <taxon>Rhododendron</taxon>
    </lineage>
</organism>
<feature type="transmembrane region" description="Helical" evidence="4">
    <location>
        <begin position="79"/>
        <end position="96"/>
    </location>
</feature>
<proteinExistence type="inferred from homology"/>
<feature type="transmembrane region" description="Helical" evidence="4">
    <location>
        <begin position="376"/>
        <end position="395"/>
    </location>
</feature>
<dbReference type="AlphaFoldDB" id="A0A6A4KTX6"/>
<dbReference type="GO" id="GO:0006820">
    <property type="term" value="P:monoatomic anion transport"/>
    <property type="evidence" value="ECO:0007669"/>
    <property type="project" value="TreeGrafter"/>
</dbReference>
<accession>A0A6A4KTX6</accession>
<evidence type="ECO:0000256" key="1">
    <source>
        <dbReference type="ARBA" id="ARBA00004141"/>
    </source>
</evidence>
<keyword evidence="4" id="KW-0812">Transmembrane</keyword>
<reference evidence="5 6" key="1">
    <citation type="journal article" date="2019" name="Genome Biol. Evol.">
        <title>The Rhododendron genome and chromosomal organization provide insight into shared whole-genome duplications across the heath family (Ericaceae).</title>
        <authorList>
            <person name="Soza V.L."/>
            <person name="Lindsley D."/>
            <person name="Waalkes A."/>
            <person name="Ramage E."/>
            <person name="Patwardhan R.P."/>
            <person name="Burton J.N."/>
            <person name="Adey A."/>
            <person name="Kumar A."/>
            <person name="Qiu R."/>
            <person name="Shendure J."/>
            <person name="Hall B."/>
        </authorList>
    </citation>
    <scope>NUCLEOTIDE SEQUENCE [LARGE SCALE GENOMIC DNA]</scope>
    <source>
        <strain evidence="5">RSF 1966-606</strain>
    </source>
</reference>
<evidence type="ECO:0000313" key="6">
    <source>
        <dbReference type="Proteomes" id="UP000428333"/>
    </source>
</evidence>
<dbReference type="GO" id="GO:0008381">
    <property type="term" value="F:mechanosensitive monoatomic ion channel activity"/>
    <property type="evidence" value="ECO:0007669"/>
    <property type="project" value="TreeGrafter"/>
</dbReference>
<feature type="coiled-coil region" evidence="3">
    <location>
        <begin position="605"/>
        <end position="662"/>
    </location>
</feature>
<feature type="non-terminal residue" evidence="5">
    <location>
        <position position="1"/>
    </location>
</feature>
<feature type="transmembrane region" description="Helical" evidence="4">
    <location>
        <begin position="343"/>
        <end position="364"/>
    </location>
</feature>
<evidence type="ECO:0000256" key="3">
    <source>
        <dbReference type="SAM" id="Coils"/>
    </source>
</evidence>
<evidence type="ECO:0000313" key="5">
    <source>
        <dbReference type="EMBL" id="KAE9448722.1"/>
    </source>
</evidence>
<comment type="similarity">
    <text evidence="2">Belongs to the MscS (TC 1.A.23) family.</text>
</comment>
<comment type="caution">
    <text evidence="5">The sequence shown here is derived from an EMBL/GenBank/DDBJ whole genome shotgun (WGS) entry which is preliminary data.</text>
</comment>
<keyword evidence="6" id="KW-1185">Reference proteome</keyword>
<evidence type="ECO:0000256" key="4">
    <source>
        <dbReference type="SAM" id="Phobius"/>
    </source>
</evidence>
<keyword evidence="3" id="KW-0175">Coiled coil</keyword>
<sequence length="681" mass="78547">MMDDWRIRPKSRFHIPPGIFFKKGDDDEDRERYSEDPPMFRCSFSPALPKLLSAMILLSILFTSTAPSFQPLELGHLRLWRWQLVAFFAFYGRFISRAITTRVLQVIENANNARLKGNLPHAYAVKRTFEYVLSFATLLTTWILLIDTPLKKLGKRNIELENITKTLSCVVVLTAKLFGTNQRGRLCSVHLAYHVNSVKGSKSEDRGGRGYRRCCPEQSKGTQAFTGPNDLLSMASHEMLRLLPHRRSTRPNLNPWDDKAMSVSEEMIKKVSKSESREISLEDLSYCMPKEVAKEALKRIGATEGKFEIDELFIWVSHTFQRHIGLESSLGDTHLVLRDLHCAVSNVVLAILTFAWLVILDTIYVLPKNKELGHKFYMVILLLALVVARVFHVVWNMYGDRCSETFEERKRLQFPTDIGHFSVKSSCNGVLCLLRSHYIAVHWTARKTTSCDDDDDDGSALLIVSFHLADEVLREIRLPRYHCAHRDPYRKYGFISVIHGKLAFTIDRGDENSRDQEVWEVWLLEDYDNEESWTKFRTITMVPTCRQHIVPLQFLNDGEFVVCSGKGGLIVFDPTGQQIVGKELHGSRFEVVNYTQSLVLVKEGIDGSSTEMSSFAKELEELEDEKKEEEKRERLEYEKMRKEEEKRRKEEEEKELAQLGIARRVIKGVMEFFKEIGDDSD</sequence>
<dbReference type="PANTHER" id="PTHR31618">
    <property type="entry name" value="MECHANOSENSITIVE ION CHANNEL PROTEIN 5"/>
    <property type="match status" value="1"/>
</dbReference>
<keyword evidence="4" id="KW-1133">Transmembrane helix</keyword>
<name>A0A6A4KTX6_9ERIC</name>
<dbReference type="EMBL" id="QEFC01003397">
    <property type="protein sequence ID" value="KAE9448722.1"/>
    <property type="molecule type" value="Genomic_DNA"/>
</dbReference>
<dbReference type="GO" id="GO:0005886">
    <property type="term" value="C:plasma membrane"/>
    <property type="evidence" value="ECO:0007669"/>
    <property type="project" value="TreeGrafter"/>
</dbReference>
<evidence type="ECO:0000256" key="2">
    <source>
        <dbReference type="ARBA" id="ARBA00008017"/>
    </source>
</evidence>
<gene>
    <name evidence="5" type="ORF">C3L33_19373</name>
</gene>
<feature type="transmembrane region" description="Helical" evidence="4">
    <location>
        <begin position="47"/>
        <end position="67"/>
    </location>
</feature>